<organism evidence="3 4">
    <name type="scientific">Xiashengella succiniciproducens</name>
    <dbReference type="NCBI Taxonomy" id="2949635"/>
    <lineage>
        <taxon>Bacteria</taxon>
        <taxon>Pseudomonadati</taxon>
        <taxon>Bacteroidota</taxon>
        <taxon>Bacteroidia</taxon>
        <taxon>Marinilabiliales</taxon>
        <taxon>Marinilabiliaceae</taxon>
        <taxon>Xiashengella</taxon>
    </lineage>
</organism>
<accession>A0A9J6ZQI5</accession>
<reference evidence="3" key="1">
    <citation type="submission" date="2022-05" db="EMBL/GenBank/DDBJ databases">
        <authorList>
            <person name="Sun X."/>
        </authorList>
    </citation>
    <scope>NUCLEOTIDE SEQUENCE</scope>
    <source>
        <strain evidence="3">Ai-910</strain>
    </source>
</reference>
<dbReference type="Proteomes" id="UP001056426">
    <property type="component" value="Chromosome"/>
</dbReference>
<keyword evidence="4" id="KW-1185">Reference proteome</keyword>
<evidence type="ECO:0000313" key="4">
    <source>
        <dbReference type="Proteomes" id="UP001056426"/>
    </source>
</evidence>
<feature type="transmembrane region" description="Helical" evidence="1">
    <location>
        <begin position="122"/>
        <end position="145"/>
    </location>
</feature>
<name>A0A9J6ZQI5_9BACT</name>
<reference evidence="3" key="2">
    <citation type="submission" date="2022-06" db="EMBL/GenBank/DDBJ databases">
        <title>Xiashengella guii gen. nov. sp. nov., a bacterium isolated form anaerobic digestion tank.</title>
        <authorList>
            <person name="Huang H."/>
        </authorList>
    </citation>
    <scope>NUCLEOTIDE SEQUENCE</scope>
    <source>
        <strain evidence="3">Ai-910</strain>
    </source>
</reference>
<evidence type="ECO:0000313" key="3">
    <source>
        <dbReference type="EMBL" id="URW79897.1"/>
    </source>
</evidence>
<keyword evidence="2" id="KW-0732">Signal</keyword>
<protein>
    <recommendedName>
        <fullName evidence="5">tRNA (Guanine-N1)-methyltransferase</fullName>
    </recommendedName>
</protein>
<evidence type="ECO:0008006" key="5">
    <source>
        <dbReference type="Google" id="ProtNLM"/>
    </source>
</evidence>
<dbReference type="RefSeq" id="WP_250724009.1">
    <property type="nucleotide sequence ID" value="NZ_CP098400.1"/>
</dbReference>
<evidence type="ECO:0000256" key="2">
    <source>
        <dbReference type="SAM" id="SignalP"/>
    </source>
</evidence>
<dbReference type="KEGG" id="alkq:M9189_00805"/>
<feature type="signal peptide" evidence="2">
    <location>
        <begin position="1"/>
        <end position="20"/>
    </location>
</feature>
<keyword evidence="1" id="KW-1133">Transmembrane helix</keyword>
<evidence type="ECO:0000256" key="1">
    <source>
        <dbReference type="SAM" id="Phobius"/>
    </source>
</evidence>
<keyword evidence="1" id="KW-0812">Transmembrane</keyword>
<proteinExistence type="predicted"/>
<keyword evidence="1" id="KW-0472">Membrane</keyword>
<dbReference type="EMBL" id="CP098400">
    <property type="protein sequence ID" value="URW79897.1"/>
    <property type="molecule type" value="Genomic_DNA"/>
</dbReference>
<feature type="chain" id="PRO_5039935101" description="tRNA (Guanine-N1)-methyltransferase" evidence="2">
    <location>
        <begin position="21"/>
        <end position="194"/>
    </location>
</feature>
<sequence length="194" mass="22300">MRVVTLAILALIYLSFPISAQKTYDNNASIEQQFEFVEEEGSRWQNYVMIIDRSFNQLKGNVLKTIKDKDATISRLETTIVSKDSLISSLEKTLADTDKELQTTLAEKNSFSFMGMAMSKNLFLSIVIFAFIVLLAIIGFTTILIQRNLSTIAKTRKELETTKAEFEDHRQRSRQKYETLVIQHHKEIQKLKGL</sequence>
<dbReference type="AlphaFoldDB" id="A0A9J6ZQI5"/>
<gene>
    <name evidence="3" type="ORF">M9189_00805</name>
</gene>